<feature type="domain" description="SecDF P1 head subdomain" evidence="2">
    <location>
        <begin position="124"/>
        <end position="218"/>
    </location>
</feature>
<reference evidence="3 4" key="1">
    <citation type="submission" date="2023-04" db="EMBL/GenBank/DDBJ databases">
        <title>Marinoamorphus aggregata gen. nov., sp. Nov., isolate from tissue of brittle star Ophioplocus japonicus.</title>
        <authorList>
            <person name="Kawano K."/>
            <person name="Sawayama S."/>
            <person name="Nakagawa S."/>
        </authorList>
    </citation>
    <scope>NUCLEOTIDE SEQUENCE [LARGE SCALE GENOMIC DNA]</scope>
    <source>
        <strain evidence="3 4">NKW23</strain>
    </source>
</reference>
<keyword evidence="1" id="KW-0732">Signal</keyword>
<proteinExistence type="predicted"/>
<accession>A0ABQ6LMG0</accession>
<keyword evidence="4" id="KW-1185">Reference proteome</keyword>
<evidence type="ECO:0000259" key="2">
    <source>
        <dbReference type="Pfam" id="PF22599"/>
    </source>
</evidence>
<name>A0ABQ6LMG0_9RHOB</name>
<evidence type="ECO:0000256" key="1">
    <source>
        <dbReference type="SAM" id="SignalP"/>
    </source>
</evidence>
<organism evidence="3 4">
    <name type="scientific">Paralimibaculum aggregatum</name>
    <dbReference type="NCBI Taxonomy" id="3036245"/>
    <lineage>
        <taxon>Bacteria</taxon>
        <taxon>Pseudomonadati</taxon>
        <taxon>Pseudomonadota</taxon>
        <taxon>Alphaproteobacteria</taxon>
        <taxon>Rhodobacterales</taxon>
        <taxon>Paracoccaceae</taxon>
        <taxon>Paralimibaculum</taxon>
    </lineage>
</organism>
<protein>
    <recommendedName>
        <fullName evidence="2">SecDF P1 head subdomain domain-containing protein</fullName>
    </recommendedName>
</protein>
<feature type="signal peptide" evidence="1">
    <location>
        <begin position="1"/>
        <end position="20"/>
    </location>
</feature>
<gene>
    <name evidence="3" type="ORF">LNKW23_20950</name>
</gene>
<comment type="caution">
    <text evidence="3">The sequence shown here is derived from an EMBL/GenBank/DDBJ whole genome shotgun (WGS) entry which is preliminary data.</text>
</comment>
<dbReference type="Gene3D" id="3.30.70.3400">
    <property type="match status" value="1"/>
</dbReference>
<feature type="chain" id="PRO_5046692025" description="SecDF P1 head subdomain domain-containing protein" evidence="1">
    <location>
        <begin position="21"/>
        <end position="257"/>
    </location>
</feature>
<dbReference type="Pfam" id="PF22599">
    <property type="entry name" value="SecDF_P1_head"/>
    <property type="match status" value="1"/>
</dbReference>
<dbReference type="EMBL" id="BSYI01000014">
    <property type="protein sequence ID" value="GMG82882.1"/>
    <property type="molecule type" value="Genomic_DNA"/>
</dbReference>
<dbReference type="InterPro" id="IPR054384">
    <property type="entry name" value="SecDF_P1_head"/>
</dbReference>
<dbReference type="Proteomes" id="UP001239909">
    <property type="component" value="Unassembled WGS sequence"/>
</dbReference>
<dbReference type="Gene3D" id="3.30.1360.200">
    <property type="match status" value="1"/>
</dbReference>
<evidence type="ECO:0000313" key="4">
    <source>
        <dbReference type="Proteomes" id="UP001239909"/>
    </source>
</evidence>
<evidence type="ECO:0000313" key="3">
    <source>
        <dbReference type="EMBL" id="GMG82882.1"/>
    </source>
</evidence>
<dbReference type="RefSeq" id="WP_285671675.1">
    <property type="nucleotide sequence ID" value="NZ_BSYI01000014.1"/>
</dbReference>
<sequence length="257" mass="26233">MSRPLQLCALLALLVSGAAAAEERMRLLLTFGTAPSVAAEVAAAMRARLDRLGAEAEIAPPGPDGRIRVTLDGPAEAEDAVVAALLAEGRLAFHSLPDFADGTGAACPDPLPHGLICLTDLSAPPQPWLFDATPALTPKEIGAEASIDGAGRPAVSVILGTADAERFCALTLQHVGERLAVVHGDRVLTVPLVQEPICGGRILISGSFGAAEAAALAEAIGMAPYAAPVAYLESVRTEAPESAWGGVIEGLKTLGQD</sequence>